<evidence type="ECO:0000256" key="6">
    <source>
        <dbReference type="ARBA" id="ARBA00022679"/>
    </source>
</evidence>
<sequence>MYIKMRVLKIREISPNFEKYLLVDEYSEVNFDNFENFGSENIFIGYALKDKEPTIIHHFGFNLPESFEYPLLSSGILLSADIVNRIEKTKSNMKLPSFFIDAQHELAEFLYTNLQIKLTHFPESFCTFSNKIRSSKCFVTSQKSLSISTISEDDIHIKIKTHHGNHKTRIPIQKKTWTSNLKNLEYCSDFEDISIPTIDLKLGNTQRGHCAKTWGIMKRFNGSKWLLIADDDTLISWSRLKIFLSKYNPEDRVIIGERYGYGFDYDGNRGYDYPTGGSGMIFSESAIKSLLAVCPNCSSPDDPDDMMIGMCAQLADIPIIHSKSLHQARPEDYAEEYLDSQFPISFHKFTDTDPIKNYEMYLKTDKINDEL</sequence>
<reference evidence="13" key="1">
    <citation type="submission" date="2022-11" db="EMBL/GenBank/DDBJ databases">
        <authorList>
            <person name="Kikuchi T."/>
        </authorList>
    </citation>
    <scope>NUCLEOTIDE SEQUENCE</scope>
    <source>
        <strain evidence="13">PS1010</strain>
    </source>
</reference>
<dbReference type="Proteomes" id="UP001152747">
    <property type="component" value="Unassembled WGS sequence"/>
</dbReference>
<protein>
    <recommendedName>
        <fullName evidence="4">N-acetylgalactosaminide beta-1,3-galactosyltransferase</fullName>
        <ecNumber evidence="4">2.4.1.122</ecNumber>
    </recommendedName>
</protein>
<dbReference type="InterPro" id="IPR026050">
    <property type="entry name" value="C1GALT1/C1GALT1_chp1"/>
</dbReference>
<gene>
    <name evidence="13" type="ORF">CAMP_LOCUS14632</name>
</gene>
<dbReference type="GO" id="GO:0000166">
    <property type="term" value="F:nucleotide binding"/>
    <property type="evidence" value="ECO:0007669"/>
    <property type="project" value="UniProtKB-KW"/>
</dbReference>
<evidence type="ECO:0000256" key="7">
    <source>
        <dbReference type="ARBA" id="ARBA00022692"/>
    </source>
</evidence>
<keyword evidence="9" id="KW-0735">Signal-anchor</keyword>
<keyword evidence="7" id="KW-0812">Transmembrane</keyword>
<evidence type="ECO:0000256" key="4">
    <source>
        <dbReference type="ARBA" id="ARBA00012557"/>
    </source>
</evidence>
<evidence type="ECO:0000256" key="11">
    <source>
        <dbReference type="ARBA" id="ARBA00023136"/>
    </source>
</evidence>
<evidence type="ECO:0000256" key="8">
    <source>
        <dbReference type="ARBA" id="ARBA00022741"/>
    </source>
</evidence>
<evidence type="ECO:0000256" key="3">
    <source>
        <dbReference type="ARBA" id="ARBA00006462"/>
    </source>
</evidence>
<proteinExistence type="inferred from homology"/>
<dbReference type="Gene3D" id="3.90.550.50">
    <property type="match status" value="1"/>
</dbReference>
<keyword evidence="10" id="KW-1133">Transmembrane helix</keyword>
<evidence type="ECO:0000256" key="9">
    <source>
        <dbReference type="ARBA" id="ARBA00022968"/>
    </source>
</evidence>
<comment type="pathway">
    <text evidence="2">Protein modification; protein glycosylation.</text>
</comment>
<comment type="subcellular location">
    <subcellularLocation>
        <location evidence="1">Membrane</location>
        <topology evidence="1">Single-pass type II membrane protein</topology>
    </subcellularLocation>
</comment>
<evidence type="ECO:0000256" key="2">
    <source>
        <dbReference type="ARBA" id="ARBA00004922"/>
    </source>
</evidence>
<comment type="caution">
    <text evidence="13">The sequence shown here is derived from an EMBL/GenBank/DDBJ whole genome shotgun (WGS) entry which is preliminary data.</text>
</comment>
<evidence type="ECO:0000313" key="14">
    <source>
        <dbReference type="Proteomes" id="UP001152747"/>
    </source>
</evidence>
<evidence type="ECO:0000256" key="5">
    <source>
        <dbReference type="ARBA" id="ARBA00022676"/>
    </source>
</evidence>
<dbReference type="AlphaFoldDB" id="A0A9P1IVN2"/>
<evidence type="ECO:0000256" key="1">
    <source>
        <dbReference type="ARBA" id="ARBA00004606"/>
    </source>
</evidence>
<keyword evidence="11" id="KW-0472">Membrane</keyword>
<evidence type="ECO:0000313" key="13">
    <source>
        <dbReference type="EMBL" id="CAI5451995.1"/>
    </source>
</evidence>
<dbReference type="FunFam" id="3.90.550.50:FF:000008">
    <property type="entry name" value="Beta-1,3-glucosyltransferase"/>
    <property type="match status" value="1"/>
</dbReference>
<dbReference type="PANTHER" id="PTHR23033">
    <property type="entry name" value="BETA1,3-GALACTOSYLTRANSFERASE"/>
    <property type="match status" value="1"/>
</dbReference>
<dbReference type="Pfam" id="PF02434">
    <property type="entry name" value="Fringe"/>
    <property type="match status" value="1"/>
</dbReference>
<feature type="domain" description="Fringe-like glycosyltransferase" evidence="12">
    <location>
        <begin position="150"/>
        <end position="355"/>
    </location>
</feature>
<dbReference type="OrthoDB" id="421979at2759"/>
<keyword evidence="6" id="KW-0808">Transferase</keyword>
<keyword evidence="8" id="KW-0547">Nucleotide-binding</keyword>
<dbReference type="InterPro" id="IPR003378">
    <property type="entry name" value="Fringe-like_glycosylTrfase"/>
</dbReference>
<dbReference type="EC" id="2.4.1.122" evidence="4"/>
<name>A0A9P1IVN2_9PELO</name>
<accession>A0A9P1IVN2</accession>
<keyword evidence="5" id="KW-0328">Glycosyltransferase</keyword>
<dbReference type="PANTHER" id="PTHR23033:SF14">
    <property type="entry name" value="GLYCOPROTEIN-N-ACETYLGALACTOSAMINE 3-BETA-GALACTOSYLTRANSFERASE 1-RELATED"/>
    <property type="match status" value="1"/>
</dbReference>
<dbReference type="GO" id="GO:0016263">
    <property type="term" value="F:glycoprotein-N-acetylgalactosamine 3-beta-galactosyltransferase activity"/>
    <property type="evidence" value="ECO:0007669"/>
    <property type="project" value="UniProtKB-EC"/>
</dbReference>
<evidence type="ECO:0000256" key="10">
    <source>
        <dbReference type="ARBA" id="ARBA00022989"/>
    </source>
</evidence>
<dbReference type="GO" id="GO:0016020">
    <property type="term" value="C:membrane"/>
    <property type="evidence" value="ECO:0007669"/>
    <property type="project" value="UniProtKB-SubCell"/>
</dbReference>
<dbReference type="EMBL" id="CANHGI010000005">
    <property type="protein sequence ID" value="CAI5451995.1"/>
    <property type="molecule type" value="Genomic_DNA"/>
</dbReference>
<keyword evidence="14" id="KW-1185">Reference proteome</keyword>
<organism evidence="13 14">
    <name type="scientific">Caenorhabditis angaria</name>
    <dbReference type="NCBI Taxonomy" id="860376"/>
    <lineage>
        <taxon>Eukaryota</taxon>
        <taxon>Metazoa</taxon>
        <taxon>Ecdysozoa</taxon>
        <taxon>Nematoda</taxon>
        <taxon>Chromadorea</taxon>
        <taxon>Rhabditida</taxon>
        <taxon>Rhabditina</taxon>
        <taxon>Rhabditomorpha</taxon>
        <taxon>Rhabditoidea</taxon>
        <taxon>Rhabditidae</taxon>
        <taxon>Peloderinae</taxon>
        <taxon>Caenorhabditis</taxon>
    </lineage>
</organism>
<comment type="similarity">
    <text evidence="3">Belongs to the glycosyltransferase 31 family. Beta3-Gal-T subfamily.</text>
</comment>
<evidence type="ECO:0000259" key="12">
    <source>
        <dbReference type="Pfam" id="PF02434"/>
    </source>
</evidence>